<keyword evidence="4 5" id="KW-0472">Membrane</keyword>
<name>A0A9P7YBR6_9HELO</name>
<gene>
    <name evidence="7" type="ORF">BJ875DRAFT_472368</name>
</gene>
<organism evidence="7 8">
    <name type="scientific">Amylocarpus encephaloides</name>
    <dbReference type="NCBI Taxonomy" id="45428"/>
    <lineage>
        <taxon>Eukaryota</taxon>
        <taxon>Fungi</taxon>
        <taxon>Dikarya</taxon>
        <taxon>Ascomycota</taxon>
        <taxon>Pezizomycotina</taxon>
        <taxon>Leotiomycetes</taxon>
        <taxon>Helotiales</taxon>
        <taxon>Helotiales incertae sedis</taxon>
        <taxon>Amylocarpus</taxon>
    </lineage>
</organism>
<feature type="domain" description="Phosphatidic acid phosphatase type 2/haloperoxidase" evidence="6">
    <location>
        <begin position="124"/>
        <end position="264"/>
    </location>
</feature>
<feature type="transmembrane region" description="Helical" evidence="5">
    <location>
        <begin position="127"/>
        <end position="146"/>
    </location>
</feature>
<dbReference type="Pfam" id="PF14378">
    <property type="entry name" value="PAP2_3"/>
    <property type="match status" value="1"/>
</dbReference>
<feature type="transmembrane region" description="Helical" evidence="5">
    <location>
        <begin position="224"/>
        <end position="241"/>
    </location>
</feature>
<dbReference type="InterPro" id="IPR000326">
    <property type="entry name" value="PAP2/HPO"/>
</dbReference>
<evidence type="ECO:0000256" key="1">
    <source>
        <dbReference type="ARBA" id="ARBA00004141"/>
    </source>
</evidence>
<keyword evidence="3 5" id="KW-1133">Transmembrane helix</keyword>
<keyword evidence="2 5" id="KW-0812">Transmembrane</keyword>
<dbReference type="GO" id="GO:0006676">
    <property type="term" value="P:mannosyl diphosphorylinositol ceramide metabolic process"/>
    <property type="evidence" value="ECO:0007669"/>
    <property type="project" value="TreeGrafter"/>
</dbReference>
<dbReference type="PANTHER" id="PTHR31310:SF8">
    <property type="entry name" value="INOSITOLPHOSPHOTRANSFERASE 1"/>
    <property type="match status" value="1"/>
</dbReference>
<reference evidence="7" key="1">
    <citation type="journal article" date="2021" name="IMA Fungus">
        <title>Genomic characterization of three marine fungi, including Emericellopsis atlantica sp. nov. with signatures of a generalist lifestyle and marine biomass degradation.</title>
        <authorList>
            <person name="Hagestad O.C."/>
            <person name="Hou L."/>
            <person name="Andersen J.H."/>
            <person name="Hansen E.H."/>
            <person name="Altermark B."/>
            <person name="Li C."/>
            <person name="Kuhnert E."/>
            <person name="Cox R.J."/>
            <person name="Crous P.W."/>
            <person name="Spatafora J.W."/>
            <person name="Lail K."/>
            <person name="Amirebrahimi M."/>
            <person name="Lipzen A."/>
            <person name="Pangilinan J."/>
            <person name="Andreopoulos W."/>
            <person name="Hayes R.D."/>
            <person name="Ng V."/>
            <person name="Grigoriev I.V."/>
            <person name="Jackson S.A."/>
            <person name="Sutton T.D.S."/>
            <person name="Dobson A.D.W."/>
            <person name="Rama T."/>
        </authorList>
    </citation>
    <scope>NUCLEOTIDE SEQUENCE</scope>
    <source>
        <strain evidence="7">TRa018bII</strain>
    </source>
</reference>
<evidence type="ECO:0000256" key="3">
    <source>
        <dbReference type="ARBA" id="ARBA00022989"/>
    </source>
</evidence>
<evidence type="ECO:0000256" key="2">
    <source>
        <dbReference type="ARBA" id="ARBA00022692"/>
    </source>
</evidence>
<accession>A0A9P7YBR6</accession>
<dbReference type="AlphaFoldDB" id="A0A9P7YBR6"/>
<feature type="transmembrane region" description="Helical" evidence="5">
    <location>
        <begin position="98"/>
        <end position="120"/>
    </location>
</feature>
<evidence type="ECO:0000259" key="6">
    <source>
        <dbReference type="SMART" id="SM00014"/>
    </source>
</evidence>
<keyword evidence="8" id="KW-1185">Reference proteome</keyword>
<dbReference type="CDD" id="cd03386">
    <property type="entry name" value="PAP2_Aur1_like"/>
    <property type="match status" value="1"/>
</dbReference>
<dbReference type="GO" id="GO:0016020">
    <property type="term" value="C:membrane"/>
    <property type="evidence" value="ECO:0007669"/>
    <property type="project" value="UniProtKB-SubCell"/>
</dbReference>
<dbReference type="Gene3D" id="1.20.144.10">
    <property type="entry name" value="Phosphatidic acid phosphatase type 2/haloperoxidase"/>
    <property type="match status" value="1"/>
</dbReference>
<feature type="transmembrane region" description="Helical" evidence="5">
    <location>
        <begin position="40"/>
        <end position="61"/>
    </location>
</feature>
<feature type="transmembrane region" description="Helical" evidence="5">
    <location>
        <begin position="247"/>
        <end position="264"/>
    </location>
</feature>
<sequence length="355" mass="40274">MTFILIWITTFKNAYRIDASIRPRIRVNYLERADHTLFDITFTGVAIQFMLSVAGYSWMYALTRRSKLSILAALPPFLLNILYLGTHSLCAALDVFTWMSYGVIHFISPFLAAFWLWLFASPGVVSIFAWTFGIQNCLGIITHLSFPTAAPWYGDQYGYPLPTGNYSMPGSAAGLVRVDKVLGTHIYQNAFKASPLVFGAFPSLHGAFSCCCFFFIARYSRRGAFMLGFYVLWQWFSTVYLRHHWRIDLLGGLIYSAFVFSIFYRSLQRMDKAFALGVSGGNGWQRLFEGTRLQHAFDGKPGYEVVMEMSTDDESYDSNRSSVHERRADLEAAWVDDLGVTWKSKDPSVTTKSQG</sequence>
<evidence type="ECO:0000313" key="8">
    <source>
        <dbReference type="Proteomes" id="UP000824998"/>
    </source>
</evidence>
<dbReference type="InterPro" id="IPR052185">
    <property type="entry name" value="IPC_Synthase-Related"/>
</dbReference>
<evidence type="ECO:0000256" key="4">
    <source>
        <dbReference type="ARBA" id="ARBA00023136"/>
    </source>
</evidence>
<dbReference type="SMART" id="SM00014">
    <property type="entry name" value="acidPPc"/>
    <property type="match status" value="1"/>
</dbReference>
<dbReference type="PANTHER" id="PTHR31310">
    <property type="match status" value="1"/>
</dbReference>
<evidence type="ECO:0000256" key="5">
    <source>
        <dbReference type="SAM" id="Phobius"/>
    </source>
</evidence>
<feature type="transmembrane region" description="Helical" evidence="5">
    <location>
        <begin position="68"/>
        <end position="86"/>
    </location>
</feature>
<comment type="subcellular location">
    <subcellularLocation>
        <location evidence="1">Membrane</location>
        <topology evidence="1">Multi-pass membrane protein</topology>
    </subcellularLocation>
</comment>
<dbReference type="GO" id="GO:0070916">
    <property type="term" value="C:inositol phosphoceramide synthase complex"/>
    <property type="evidence" value="ECO:0007669"/>
    <property type="project" value="TreeGrafter"/>
</dbReference>
<protein>
    <recommendedName>
        <fullName evidence="6">Phosphatidic acid phosphatase type 2/haloperoxidase domain-containing protein</fullName>
    </recommendedName>
</protein>
<dbReference type="OrthoDB" id="5784at2759"/>
<dbReference type="GO" id="GO:0030148">
    <property type="term" value="P:sphingolipid biosynthetic process"/>
    <property type="evidence" value="ECO:0007669"/>
    <property type="project" value="TreeGrafter"/>
</dbReference>
<dbReference type="Proteomes" id="UP000824998">
    <property type="component" value="Unassembled WGS sequence"/>
</dbReference>
<dbReference type="InterPro" id="IPR026841">
    <property type="entry name" value="Aur1/Ipt1"/>
</dbReference>
<evidence type="ECO:0000313" key="7">
    <source>
        <dbReference type="EMBL" id="KAG9230381.1"/>
    </source>
</evidence>
<proteinExistence type="predicted"/>
<feature type="transmembrane region" description="Helical" evidence="5">
    <location>
        <begin position="196"/>
        <end position="217"/>
    </location>
</feature>
<comment type="caution">
    <text evidence="7">The sequence shown here is derived from an EMBL/GenBank/DDBJ whole genome shotgun (WGS) entry which is preliminary data.</text>
</comment>
<dbReference type="EMBL" id="MU251677">
    <property type="protein sequence ID" value="KAG9230381.1"/>
    <property type="molecule type" value="Genomic_DNA"/>
</dbReference>